<feature type="transmembrane region" description="Helical" evidence="1">
    <location>
        <begin position="100"/>
        <end position="121"/>
    </location>
</feature>
<proteinExistence type="predicted"/>
<dbReference type="EMBL" id="HBFC01002180">
    <property type="protein sequence ID" value="CAD8698442.1"/>
    <property type="molecule type" value="Transcribed_RNA"/>
</dbReference>
<keyword evidence="1" id="KW-1133">Transmembrane helix</keyword>
<name>A0A7S0S9E3_9CHLO</name>
<keyword evidence="1" id="KW-0812">Transmembrane</keyword>
<reference evidence="2" key="1">
    <citation type="submission" date="2021-01" db="EMBL/GenBank/DDBJ databases">
        <authorList>
            <person name="Corre E."/>
            <person name="Pelletier E."/>
            <person name="Niang G."/>
            <person name="Scheremetjew M."/>
            <person name="Finn R."/>
            <person name="Kale V."/>
            <person name="Holt S."/>
            <person name="Cochrane G."/>
            <person name="Meng A."/>
            <person name="Brown T."/>
            <person name="Cohen L."/>
        </authorList>
    </citation>
    <scope>NUCLEOTIDE SEQUENCE</scope>
    <source>
        <strain evidence="2">SL-175</strain>
    </source>
</reference>
<protein>
    <submittedName>
        <fullName evidence="2">Uncharacterized protein</fullName>
    </submittedName>
</protein>
<organism evidence="2">
    <name type="scientific">Mantoniella antarctica</name>
    <dbReference type="NCBI Taxonomy" id="81844"/>
    <lineage>
        <taxon>Eukaryota</taxon>
        <taxon>Viridiplantae</taxon>
        <taxon>Chlorophyta</taxon>
        <taxon>Mamiellophyceae</taxon>
        <taxon>Mamiellales</taxon>
        <taxon>Mamiellaceae</taxon>
        <taxon>Mantoniella</taxon>
    </lineage>
</organism>
<evidence type="ECO:0000256" key="1">
    <source>
        <dbReference type="SAM" id="Phobius"/>
    </source>
</evidence>
<sequence>MSLTVTPLCLARSATGPSTTRGSRVTTNPVRRAVPSSRRRPAFAAATSASLTSGPGATTTLSHAATTTHAALFELASNANDMVDGCGVTGTCGQVDAPPFALIGAAILVSAAVFLAVTFGLKGGTDAASEMKDRDSDFFGKK</sequence>
<evidence type="ECO:0000313" key="2">
    <source>
        <dbReference type="EMBL" id="CAD8698442.1"/>
    </source>
</evidence>
<keyword evidence="1" id="KW-0472">Membrane</keyword>
<dbReference type="AlphaFoldDB" id="A0A7S0S9E3"/>
<gene>
    <name evidence="2" type="ORF">MANT1106_LOCUS1123</name>
</gene>
<accession>A0A7S0S9E3</accession>